<evidence type="ECO:0008006" key="4">
    <source>
        <dbReference type="Google" id="ProtNLM"/>
    </source>
</evidence>
<reference evidence="2" key="2">
    <citation type="submission" date="2025-08" db="UniProtKB">
        <authorList>
            <consortium name="Ensembl"/>
        </authorList>
    </citation>
    <scope>IDENTIFICATION</scope>
</reference>
<proteinExistence type="predicted"/>
<evidence type="ECO:0000313" key="3">
    <source>
        <dbReference type="Proteomes" id="UP000001645"/>
    </source>
</evidence>
<keyword evidence="1" id="KW-0732">Signal</keyword>
<organism evidence="2 3">
    <name type="scientific">Meleagris gallopavo</name>
    <name type="common">Wild turkey</name>
    <dbReference type="NCBI Taxonomy" id="9103"/>
    <lineage>
        <taxon>Eukaryota</taxon>
        <taxon>Metazoa</taxon>
        <taxon>Chordata</taxon>
        <taxon>Craniata</taxon>
        <taxon>Vertebrata</taxon>
        <taxon>Euteleostomi</taxon>
        <taxon>Archelosauria</taxon>
        <taxon>Archosauria</taxon>
        <taxon>Dinosauria</taxon>
        <taxon>Saurischia</taxon>
        <taxon>Theropoda</taxon>
        <taxon>Coelurosauria</taxon>
        <taxon>Aves</taxon>
        <taxon>Neognathae</taxon>
        <taxon>Galloanserae</taxon>
        <taxon>Galliformes</taxon>
        <taxon>Phasianidae</taxon>
        <taxon>Meleagridinae</taxon>
        <taxon>Meleagris</taxon>
    </lineage>
</organism>
<feature type="signal peptide" evidence="1">
    <location>
        <begin position="1"/>
        <end position="17"/>
    </location>
</feature>
<keyword evidence="3" id="KW-1185">Reference proteome</keyword>
<sequence length="111" mass="12170">MLWAWGLSLALSRSPAAQELGWYFLCCPTRGSAAPKALLWLVICSDTSPDRSLQLCKCHQFGKCGCFIRSHEILAGFQSCSKPFKISTSIHSWDAVLSSAVPWTHSALSIP</sequence>
<dbReference type="Proteomes" id="UP000001645">
    <property type="component" value="Chromosome 10"/>
</dbReference>
<reference evidence="2" key="3">
    <citation type="submission" date="2025-09" db="UniProtKB">
        <authorList>
            <consortium name="Ensembl"/>
        </authorList>
    </citation>
    <scope>IDENTIFICATION</scope>
</reference>
<accession>A0A803Y142</accession>
<dbReference type="Ensembl" id="ENSMGAT00000029831.1">
    <property type="protein sequence ID" value="ENSMGAP00000025489.1"/>
    <property type="gene ID" value="ENSMGAG00000022085.1"/>
</dbReference>
<dbReference type="AlphaFoldDB" id="A0A803Y142"/>
<dbReference type="InParanoid" id="A0A803Y142"/>
<name>A0A803Y142_MELGA</name>
<evidence type="ECO:0000256" key="1">
    <source>
        <dbReference type="SAM" id="SignalP"/>
    </source>
</evidence>
<protein>
    <recommendedName>
        <fullName evidence="4">Secreted protein</fullName>
    </recommendedName>
</protein>
<reference evidence="2 3" key="1">
    <citation type="journal article" date="2010" name="PLoS Biol.">
        <title>Multi-platform next-generation sequencing of the domestic turkey (Meleagris gallopavo): genome assembly and analysis.</title>
        <authorList>
            <person name="Dalloul R.A."/>
            <person name="Long J.A."/>
            <person name="Zimin A.V."/>
            <person name="Aslam L."/>
            <person name="Beal K."/>
            <person name="Blomberg L.A."/>
            <person name="Bouffard P."/>
            <person name="Burt D.W."/>
            <person name="Crasta O."/>
            <person name="Crooijmans R.P."/>
            <person name="Cooper K."/>
            <person name="Coulombe R.A."/>
            <person name="De S."/>
            <person name="Delany M.E."/>
            <person name="Dodgson J.B."/>
            <person name="Dong J.J."/>
            <person name="Evans C."/>
            <person name="Frederickson K.M."/>
            <person name="Flicek P."/>
            <person name="Florea L."/>
            <person name="Folkerts O."/>
            <person name="Groenen M.A."/>
            <person name="Harkins T.T."/>
            <person name="Herrero J."/>
            <person name="Hoffmann S."/>
            <person name="Megens H.J."/>
            <person name="Jiang A."/>
            <person name="de Jong P."/>
            <person name="Kaiser P."/>
            <person name="Kim H."/>
            <person name="Kim K.W."/>
            <person name="Kim S."/>
            <person name="Langenberger D."/>
            <person name="Lee M.K."/>
            <person name="Lee T."/>
            <person name="Mane S."/>
            <person name="Marcais G."/>
            <person name="Marz M."/>
            <person name="McElroy A.P."/>
            <person name="Modise T."/>
            <person name="Nefedov M."/>
            <person name="Notredame C."/>
            <person name="Paton I.R."/>
            <person name="Payne W.S."/>
            <person name="Pertea G."/>
            <person name="Prickett D."/>
            <person name="Puiu D."/>
            <person name="Qioa D."/>
            <person name="Raineri E."/>
            <person name="Ruffier M."/>
            <person name="Salzberg S.L."/>
            <person name="Schatz M.C."/>
            <person name="Scheuring C."/>
            <person name="Schmidt C.J."/>
            <person name="Schroeder S."/>
            <person name="Searle S.M."/>
            <person name="Smith E.J."/>
            <person name="Smith J."/>
            <person name="Sonstegard T.S."/>
            <person name="Stadler P.F."/>
            <person name="Tafer H."/>
            <person name="Tu Z.J."/>
            <person name="Van Tassell C.P."/>
            <person name="Vilella A.J."/>
            <person name="Williams K.P."/>
            <person name="Yorke J.A."/>
            <person name="Zhang L."/>
            <person name="Zhang H.B."/>
            <person name="Zhang X."/>
            <person name="Zhang Y."/>
            <person name="Reed K.M."/>
        </authorList>
    </citation>
    <scope>NUCLEOTIDE SEQUENCE [LARGE SCALE GENOMIC DNA]</scope>
</reference>
<feature type="chain" id="PRO_5032343571" description="Secreted protein" evidence="1">
    <location>
        <begin position="18"/>
        <end position="111"/>
    </location>
</feature>
<evidence type="ECO:0000313" key="2">
    <source>
        <dbReference type="Ensembl" id="ENSMGAP00000025489.1"/>
    </source>
</evidence>